<gene>
    <name evidence="1" type="primary">Mo00511</name>
    <name evidence="1" type="ORF">E5Q_00511</name>
</gene>
<dbReference type="HOGENOM" id="CLU_1759256_0_0_1"/>
<proteinExistence type="predicted"/>
<accession>G7DTL8</accession>
<dbReference type="EMBL" id="BABT02000025">
    <property type="protein sequence ID" value="GAA93865.1"/>
    <property type="molecule type" value="Genomic_DNA"/>
</dbReference>
<dbReference type="GO" id="GO:0005829">
    <property type="term" value="C:cytosol"/>
    <property type="evidence" value="ECO:0007669"/>
    <property type="project" value="TreeGrafter"/>
</dbReference>
<evidence type="ECO:0000313" key="2">
    <source>
        <dbReference type="Proteomes" id="UP000009131"/>
    </source>
</evidence>
<sequence length="148" mass="16549">MTVAASPNAVLVRALTAVATSHRFAHAQEAQIRLMTAYTPELFDSRAASQSQQRPLPPFRLAQRRGQYAPASSDDKGAVASYEGYCKGCVWPFLHYRALVNNGEKEDGARTWPAFYAANFAFADRLTEVYRSGDLIYIDNCHLMFLPR</sequence>
<dbReference type="Pfam" id="PF00982">
    <property type="entry name" value="Glyco_transf_20"/>
    <property type="match status" value="1"/>
</dbReference>
<dbReference type="OrthoDB" id="755951at2759"/>
<organism evidence="1 2">
    <name type="scientific">Mixia osmundae (strain CBS 9802 / IAM 14324 / JCM 22182 / KY 12970)</name>
    <dbReference type="NCBI Taxonomy" id="764103"/>
    <lineage>
        <taxon>Eukaryota</taxon>
        <taxon>Fungi</taxon>
        <taxon>Dikarya</taxon>
        <taxon>Basidiomycota</taxon>
        <taxon>Pucciniomycotina</taxon>
        <taxon>Mixiomycetes</taxon>
        <taxon>Mixiales</taxon>
        <taxon>Mixiaceae</taxon>
        <taxon>Mixia</taxon>
    </lineage>
</organism>
<dbReference type="STRING" id="764103.G7DTL8"/>
<evidence type="ECO:0000313" key="1">
    <source>
        <dbReference type="EMBL" id="GAA93865.1"/>
    </source>
</evidence>
<dbReference type="eggNOG" id="KOG1050">
    <property type="taxonomic scope" value="Eukaryota"/>
</dbReference>
<dbReference type="PANTHER" id="PTHR10788">
    <property type="entry name" value="TREHALOSE-6-PHOSPHATE SYNTHASE"/>
    <property type="match status" value="1"/>
</dbReference>
<reference evidence="1 2" key="1">
    <citation type="journal article" date="2011" name="J. Gen. Appl. Microbiol.">
        <title>Draft genome sequencing of the enigmatic basidiomycete Mixia osmundae.</title>
        <authorList>
            <person name="Nishida H."/>
            <person name="Nagatsuka Y."/>
            <person name="Sugiyama J."/>
        </authorList>
    </citation>
    <scope>NUCLEOTIDE SEQUENCE [LARGE SCALE GENOMIC DNA]</scope>
    <source>
        <strain evidence="2">CBS 9802 / IAM 14324 / JCM 22182 / KY 12970</strain>
    </source>
</reference>
<dbReference type="GO" id="GO:0005992">
    <property type="term" value="P:trehalose biosynthetic process"/>
    <property type="evidence" value="ECO:0007669"/>
    <property type="project" value="InterPro"/>
</dbReference>
<protein>
    <submittedName>
        <fullName evidence="1">Uncharacterized protein</fullName>
    </submittedName>
</protein>
<dbReference type="GO" id="GO:0004805">
    <property type="term" value="F:trehalose-phosphatase activity"/>
    <property type="evidence" value="ECO:0007669"/>
    <property type="project" value="TreeGrafter"/>
</dbReference>
<keyword evidence="2" id="KW-1185">Reference proteome</keyword>
<name>G7DTL8_MIXOS</name>
<dbReference type="InParanoid" id="G7DTL8"/>
<dbReference type="Gene3D" id="3.40.50.2000">
    <property type="entry name" value="Glycogen Phosphorylase B"/>
    <property type="match status" value="1"/>
</dbReference>
<dbReference type="Proteomes" id="UP000009131">
    <property type="component" value="Unassembled WGS sequence"/>
</dbReference>
<dbReference type="RefSeq" id="XP_014571374.1">
    <property type="nucleotide sequence ID" value="XM_014715888.1"/>
</dbReference>
<dbReference type="SUPFAM" id="SSF53756">
    <property type="entry name" value="UDP-Glycosyltransferase/glycogen phosphorylase"/>
    <property type="match status" value="1"/>
</dbReference>
<reference evidence="1 2" key="2">
    <citation type="journal article" date="2012" name="Open Biol.">
        <title>Characteristics of nucleosomes and linker DNA regions on the genome of the basidiomycete Mixia osmundae revealed by mono- and dinucleosome mapping.</title>
        <authorList>
            <person name="Nishida H."/>
            <person name="Kondo S."/>
            <person name="Matsumoto T."/>
            <person name="Suzuki Y."/>
            <person name="Yoshikawa H."/>
            <person name="Taylor T.D."/>
            <person name="Sugiyama J."/>
        </authorList>
    </citation>
    <scope>NUCLEOTIDE SEQUENCE [LARGE SCALE GENOMIC DNA]</scope>
    <source>
        <strain evidence="2">CBS 9802 / IAM 14324 / JCM 22182 / KY 12970</strain>
    </source>
</reference>
<dbReference type="PANTHER" id="PTHR10788:SF123">
    <property type="entry name" value="TREHALOSE-PHOSPHATASE"/>
    <property type="match status" value="1"/>
</dbReference>
<dbReference type="InterPro" id="IPR001830">
    <property type="entry name" value="Glyco_trans_20"/>
</dbReference>
<dbReference type="GO" id="GO:0005946">
    <property type="term" value="C:alpha,alpha-trehalose-phosphate synthase complex (UDP-forming)"/>
    <property type="evidence" value="ECO:0007669"/>
    <property type="project" value="TreeGrafter"/>
</dbReference>
<comment type="caution">
    <text evidence="1">The sequence shown here is derived from an EMBL/GenBank/DDBJ whole genome shotgun (WGS) entry which is preliminary data.</text>
</comment>
<dbReference type="GO" id="GO:0003825">
    <property type="term" value="F:alpha,alpha-trehalose-phosphate synthase (UDP-forming) activity"/>
    <property type="evidence" value="ECO:0007669"/>
    <property type="project" value="TreeGrafter"/>
</dbReference>
<dbReference type="AlphaFoldDB" id="G7DTL8"/>